<feature type="domain" description="Alpha-D-phosphohexomutase alpha/beta/alpha" evidence="9">
    <location>
        <begin position="111"/>
        <end position="208"/>
    </location>
</feature>
<dbReference type="Pfam" id="PF02880">
    <property type="entry name" value="PGM_PMM_III"/>
    <property type="match status" value="1"/>
</dbReference>
<keyword evidence="6" id="KW-0413">Isomerase</keyword>
<dbReference type="InterPro" id="IPR005844">
    <property type="entry name" value="A-D-PHexomutase_a/b/a-I"/>
</dbReference>
<dbReference type="PROSITE" id="PS00710">
    <property type="entry name" value="PGM_PMM"/>
    <property type="match status" value="1"/>
</dbReference>
<dbReference type="InterPro" id="IPR005846">
    <property type="entry name" value="A-D-PHexomutase_a/b/a-III"/>
</dbReference>
<dbReference type="Gene3D" id="3.40.120.10">
    <property type="entry name" value="Alpha-D-Glucose-1,6-Bisphosphate, subunit A, domain 3"/>
    <property type="match status" value="3"/>
</dbReference>
<dbReference type="GO" id="GO:0000287">
    <property type="term" value="F:magnesium ion binding"/>
    <property type="evidence" value="ECO:0007669"/>
    <property type="project" value="InterPro"/>
</dbReference>
<dbReference type="GO" id="GO:0016868">
    <property type="term" value="F:intramolecular phosphotransferase activity"/>
    <property type="evidence" value="ECO:0007669"/>
    <property type="project" value="InterPro"/>
</dbReference>
<feature type="non-terminal residue" evidence="11">
    <location>
        <position position="390"/>
    </location>
</feature>
<name>X1AHU5_9ZZZZ</name>
<feature type="domain" description="Alpha-D-phosphohexomutase alpha/beta/alpha" evidence="10">
    <location>
        <begin position="215"/>
        <end position="319"/>
    </location>
</feature>
<comment type="cofactor">
    <cofactor evidence="1">
        <name>Mg(2+)</name>
        <dbReference type="ChEBI" id="CHEBI:18420"/>
    </cofactor>
</comment>
<dbReference type="AlphaFoldDB" id="X1AHU5"/>
<dbReference type="InterPro" id="IPR016055">
    <property type="entry name" value="A-D-PHexomutase_a/b/a-I/II/III"/>
</dbReference>
<evidence type="ECO:0000256" key="1">
    <source>
        <dbReference type="ARBA" id="ARBA00001946"/>
    </source>
</evidence>
<dbReference type="InterPro" id="IPR005843">
    <property type="entry name" value="A-D-PHexomutase_C"/>
</dbReference>
<proteinExistence type="inferred from homology"/>
<dbReference type="PRINTS" id="PR00509">
    <property type="entry name" value="PGMPMM"/>
</dbReference>
<sequence length="390" mass="43233">CVGRDMRTHSPALTAALIKGMNATGTNVIDIGMIDTPQMYFAINHFGTCGGVQVTASHNPAKYNGFKISGLGAKPVGVDTGLKDIEHIATALIHTKGKVTGSVEKHDLTNEYKNHVLKFLKPRLRQLKVAIDASNGMAGKIVPAVFGDLAMKIVAINFKCDGRFKHEPNPLIEKNLAQVKAAVKKQKCNFGVCFDGDADRLMMVDEKGKTIGCDLLTALMAGYFLNKEPKSTVVYDLRSSWVVPEEIIKNGGTPRRERVGHAFMKKAMRDSHAVFGGELSGHFYYRDNYYTDSGLITLSHVLNIVSGAKVPISQLLKPLRRYHSSGELNFKVEDKQARMDELARKYGDADLDYLDGITVRYKEWWFNCRPSNTEPLLRLNVEAKTKGLLE</sequence>
<dbReference type="InterPro" id="IPR005841">
    <property type="entry name" value="Alpha-D-phosphohexomutase_SF"/>
</dbReference>
<evidence type="ECO:0000256" key="4">
    <source>
        <dbReference type="ARBA" id="ARBA00022723"/>
    </source>
</evidence>
<evidence type="ECO:0008006" key="12">
    <source>
        <dbReference type="Google" id="ProtNLM"/>
    </source>
</evidence>
<organism evidence="11">
    <name type="scientific">marine sediment metagenome</name>
    <dbReference type="NCBI Taxonomy" id="412755"/>
    <lineage>
        <taxon>unclassified sequences</taxon>
        <taxon>metagenomes</taxon>
        <taxon>ecological metagenomes</taxon>
    </lineage>
</organism>
<evidence type="ECO:0000256" key="3">
    <source>
        <dbReference type="ARBA" id="ARBA00022553"/>
    </source>
</evidence>
<dbReference type="SUPFAM" id="SSF55957">
    <property type="entry name" value="Phosphoglucomutase, C-terminal domain"/>
    <property type="match status" value="1"/>
</dbReference>
<accession>X1AHU5</accession>
<dbReference type="CDD" id="cd03089">
    <property type="entry name" value="PMM_PGM"/>
    <property type="match status" value="1"/>
</dbReference>
<comment type="caution">
    <text evidence="11">The sequence shown here is derived from an EMBL/GenBank/DDBJ whole genome shotgun (WGS) entry which is preliminary data.</text>
</comment>
<keyword evidence="3" id="KW-0597">Phosphoprotein</keyword>
<evidence type="ECO:0000259" key="7">
    <source>
        <dbReference type="Pfam" id="PF00408"/>
    </source>
</evidence>
<comment type="similarity">
    <text evidence="2">Belongs to the phosphohexose mutase family.</text>
</comment>
<dbReference type="PANTHER" id="PTHR43771">
    <property type="entry name" value="PHOSPHOMANNOMUTASE"/>
    <property type="match status" value="1"/>
</dbReference>
<evidence type="ECO:0000313" key="11">
    <source>
        <dbReference type="EMBL" id="GAG59581.1"/>
    </source>
</evidence>
<evidence type="ECO:0000256" key="6">
    <source>
        <dbReference type="ARBA" id="ARBA00023235"/>
    </source>
</evidence>
<evidence type="ECO:0000259" key="10">
    <source>
        <dbReference type="Pfam" id="PF02880"/>
    </source>
</evidence>
<evidence type="ECO:0000256" key="2">
    <source>
        <dbReference type="ARBA" id="ARBA00010231"/>
    </source>
</evidence>
<evidence type="ECO:0000259" key="9">
    <source>
        <dbReference type="Pfam" id="PF02879"/>
    </source>
</evidence>
<protein>
    <recommendedName>
        <fullName evidence="12">Phosphomannomutase/phosphoglucomutase</fullName>
    </recommendedName>
</protein>
<dbReference type="Pfam" id="PF02878">
    <property type="entry name" value="PGM_PMM_I"/>
    <property type="match status" value="1"/>
</dbReference>
<feature type="domain" description="Alpha-D-phosphohexomutase alpha/beta/alpha" evidence="8">
    <location>
        <begin position="1"/>
        <end position="89"/>
    </location>
</feature>
<keyword evidence="5" id="KW-0460">Magnesium</keyword>
<dbReference type="SUPFAM" id="SSF53738">
    <property type="entry name" value="Phosphoglucomutase, first 3 domains"/>
    <property type="match status" value="3"/>
</dbReference>
<evidence type="ECO:0000256" key="5">
    <source>
        <dbReference type="ARBA" id="ARBA00022842"/>
    </source>
</evidence>
<keyword evidence="4" id="KW-0479">Metal-binding</keyword>
<gene>
    <name evidence="11" type="ORF">S01H4_19872</name>
</gene>
<dbReference type="InterPro" id="IPR016066">
    <property type="entry name" value="A-D-PHexomutase_CS"/>
</dbReference>
<evidence type="ECO:0000259" key="8">
    <source>
        <dbReference type="Pfam" id="PF02878"/>
    </source>
</evidence>
<dbReference type="Pfam" id="PF02879">
    <property type="entry name" value="PGM_PMM_II"/>
    <property type="match status" value="1"/>
</dbReference>
<dbReference type="InterPro" id="IPR036900">
    <property type="entry name" value="A-D-PHexomutase_C_sf"/>
</dbReference>
<feature type="domain" description="Alpha-D-phosphohexomutase C-terminal" evidence="7">
    <location>
        <begin position="327"/>
        <end position="387"/>
    </location>
</feature>
<dbReference type="Pfam" id="PF00408">
    <property type="entry name" value="PGM_PMM_IV"/>
    <property type="match status" value="1"/>
</dbReference>
<dbReference type="PANTHER" id="PTHR43771:SF1">
    <property type="entry name" value="PHOSPHOMANNOMUTASE"/>
    <property type="match status" value="1"/>
</dbReference>
<feature type="non-terminal residue" evidence="11">
    <location>
        <position position="1"/>
    </location>
</feature>
<reference evidence="11" key="1">
    <citation type="journal article" date="2014" name="Front. Microbiol.">
        <title>High frequency of phylogenetically diverse reductive dehalogenase-homologous genes in deep subseafloor sedimentary metagenomes.</title>
        <authorList>
            <person name="Kawai M."/>
            <person name="Futagami T."/>
            <person name="Toyoda A."/>
            <person name="Takaki Y."/>
            <person name="Nishi S."/>
            <person name="Hori S."/>
            <person name="Arai W."/>
            <person name="Tsubouchi T."/>
            <person name="Morono Y."/>
            <person name="Uchiyama I."/>
            <person name="Ito T."/>
            <person name="Fujiyama A."/>
            <person name="Inagaki F."/>
            <person name="Takami H."/>
        </authorList>
    </citation>
    <scope>NUCLEOTIDE SEQUENCE</scope>
    <source>
        <strain evidence="11">Expedition CK06-06</strain>
    </source>
</reference>
<dbReference type="Gene3D" id="3.30.310.50">
    <property type="entry name" value="Alpha-D-phosphohexomutase, C-terminal domain"/>
    <property type="match status" value="1"/>
</dbReference>
<dbReference type="InterPro" id="IPR005845">
    <property type="entry name" value="A-D-PHexomutase_a/b/a-II"/>
</dbReference>
<dbReference type="EMBL" id="BART01008893">
    <property type="protein sequence ID" value="GAG59581.1"/>
    <property type="molecule type" value="Genomic_DNA"/>
</dbReference>
<dbReference type="GO" id="GO:0005975">
    <property type="term" value="P:carbohydrate metabolic process"/>
    <property type="evidence" value="ECO:0007669"/>
    <property type="project" value="InterPro"/>
</dbReference>